<dbReference type="SMART" id="SM00857">
    <property type="entry name" value="Resolvase"/>
    <property type="match status" value="1"/>
</dbReference>
<dbReference type="InterPro" id="IPR006119">
    <property type="entry name" value="Resolv_N"/>
</dbReference>
<evidence type="ECO:0000256" key="1">
    <source>
        <dbReference type="ARBA" id="ARBA00023125"/>
    </source>
</evidence>
<dbReference type="Gene3D" id="3.40.50.1390">
    <property type="entry name" value="Resolvase, N-terminal catalytic domain"/>
    <property type="match status" value="1"/>
</dbReference>
<sequence length="178" mass="20541">MKVALYARVSTDDKEQDPETQLYALRQFCQDAGHEVYQEYVDRARAKDYVHRKAWRQLQKDARQHKFKALLVFRLDRAFRSVRECLNCLEDWQERGIAFRSLKEDAIDTTTSQGRFMLEVLAAVAELESAIIGERVSAGMARAKAQGNSIGRKPLALLSLMFMTRLEGILAYHWRPSS</sequence>
<dbReference type="CDD" id="cd03768">
    <property type="entry name" value="SR_ResInv"/>
    <property type="match status" value="1"/>
</dbReference>
<comment type="caution">
    <text evidence="4">The sequence shown here is derived from an EMBL/GenBank/DDBJ whole genome shotgun (WGS) entry which is preliminary data.</text>
</comment>
<dbReference type="PROSITE" id="PS51736">
    <property type="entry name" value="RECOMBINASES_3"/>
    <property type="match status" value="1"/>
</dbReference>
<dbReference type="SUPFAM" id="SSF53041">
    <property type="entry name" value="Resolvase-like"/>
    <property type="match status" value="1"/>
</dbReference>
<proteinExistence type="predicted"/>
<dbReference type="PANTHER" id="PTHR30461">
    <property type="entry name" value="DNA-INVERTASE FROM LAMBDOID PROPHAGE"/>
    <property type="match status" value="1"/>
</dbReference>
<accession>X1M3E2</accession>
<reference evidence="4" key="1">
    <citation type="journal article" date="2014" name="Front. Microbiol.">
        <title>High frequency of phylogenetically diverse reductive dehalogenase-homologous genes in deep subseafloor sedimentary metagenomes.</title>
        <authorList>
            <person name="Kawai M."/>
            <person name="Futagami T."/>
            <person name="Toyoda A."/>
            <person name="Takaki Y."/>
            <person name="Nishi S."/>
            <person name="Hori S."/>
            <person name="Arai W."/>
            <person name="Tsubouchi T."/>
            <person name="Morono Y."/>
            <person name="Uchiyama I."/>
            <person name="Ito T."/>
            <person name="Fujiyama A."/>
            <person name="Inagaki F."/>
            <person name="Takami H."/>
        </authorList>
    </citation>
    <scope>NUCLEOTIDE SEQUENCE</scope>
    <source>
        <strain evidence="4">Expedition CK06-06</strain>
    </source>
</reference>
<protein>
    <recommendedName>
        <fullName evidence="3">Resolvase/invertase-type recombinase catalytic domain-containing protein</fullName>
    </recommendedName>
</protein>
<evidence type="ECO:0000259" key="3">
    <source>
        <dbReference type="PROSITE" id="PS51736"/>
    </source>
</evidence>
<dbReference type="EMBL" id="BARV01007775">
    <property type="protein sequence ID" value="GAI12571.1"/>
    <property type="molecule type" value="Genomic_DNA"/>
</dbReference>
<name>X1M3E2_9ZZZZ</name>
<dbReference type="InterPro" id="IPR036162">
    <property type="entry name" value="Resolvase-like_N_sf"/>
</dbReference>
<dbReference type="AlphaFoldDB" id="X1M3E2"/>
<keyword evidence="1" id="KW-0238">DNA-binding</keyword>
<evidence type="ECO:0000256" key="2">
    <source>
        <dbReference type="ARBA" id="ARBA00023172"/>
    </source>
</evidence>
<dbReference type="GO" id="GO:0003677">
    <property type="term" value="F:DNA binding"/>
    <property type="evidence" value="ECO:0007669"/>
    <property type="project" value="UniProtKB-KW"/>
</dbReference>
<dbReference type="GO" id="GO:0000150">
    <property type="term" value="F:DNA strand exchange activity"/>
    <property type="evidence" value="ECO:0007669"/>
    <property type="project" value="InterPro"/>
</dbReference>
<dbReference type="Pfam" id="PF00239">
    <property type="entry name" value="Resolvase"/>
    <property type="match status" value="1"/>
</dbReference>
<keyword evidence="2" id="KW-0233">DNA recombination</keyword>
<gene>
    <name evidence="4" type="ORF">S06H3_15778</name>
</gene>
<dbReference type="PANTHER" id="PTHR30461:SF2">
    <property type="entry name" value="SERINE RECOMBINASE PINE-RELATED"/>
    <property type="match status" value="1"/>
</dbReference>
<evidence type="ECO:0000313" key="4">
    <source>
        <dbReference type="EMBL" id="GAI12571.1"/>
    </source>
</evidence>
<dbReference type="InterPro" id="IPR050639">
    <property type="entry name" value="SSR_resolvase"/>
</dbReference>
<organism evidence="4">
    <name type="scientific">marine sediment metagenome</name>
    <dbReference type="NCBI Taxonomy" id="412755"/>
    <lineage>
        <taxon>unclassified sequences</taxon>
        <taxon>metagenomes</taxon>
        <taxon>ecological metagenomes</taxon>
    </lineage>
</organism>
<feature type="domain" description="Resolvase/invertase-type recombinase catalytic" evidence="3">
    <location>
        <begin position="2"/>
        <end position="147"/>
    </location>
</feature>